<name>A0A067TMH1_GALM3</name>
<proteinExistence type="predicted"/>
<dbReference type="Proteomes" id="UP000027222">
    <property type="component" value="Unassembled WGS sequence"/>
</dbReference>
<dbReference type="EMBL" id="KL142372">
    <property type="protein sequence ID" value="KDR80163.1"/>
    <property type="molecule type" value="Genomic_DNA"/>
</dbReference>
<protein>
    <submittedName>
        <fullName evidence="1">Uncharacterized protein</fullName>
    </submittedName>
</protein>
<accession>A0A067TMH1</accession>
<keyword evidence="2" id="KW-1185">Reference proteome</keyword>
<sequence>MSMKPDFVLVLIKSSMSLSFTTKNKARWRKQGYQDQESCKELHSRAARRRCPV</sequence>
<dbReference type="HOGENOM" id="CLU_3068828_0_0_1"/>
<evidence type="ECO:0000313" key="1">
    <source>
        <dbReference type="EMBL" id="KDR80163.1"/>
    </source>
</evidence>
<dbReference type="AlphaFoldDB" id="A0A067TMH1"/>
<evidence type="ECO:0000313" key="2">
    <source>
        <dbReference type="Proteomes" id="UP000027222"/>
    </source>
</evidence>
<organism evidence="1 2">
    <name type="scientific">Galerina marginata (strain CBS 339.88)</name>
    <dbReference type="NCBI Taxonomy" id="685588"/>
    <lineage>
        <taxon>Eukaryota</taxon>
        <taxon>Fungi</taxon>
        <taxon>Dikarya</taxon>
        <taxon>Basidiomycota</taxon>
        <taxon>Agaricomycotina</taxon>
        <taxon>Agaricomycetes</taxon>
        <taxon>Agaricomycetidae</taxon>
        <taxon>Agaricales</taxon>
        <taxon>Agaricineae</taxon>
        <taxon>Strophariaceae</taxon>
        <taxon>Galerina</taxon>
    </lineage>
</organism>
<reference evidence="2" key="1">
    <citation type="journal article" date="2014" name="Proc. Natl. Acad. Sci. U.S.A.">
        <title>Extensive sampling of basidiomycete genomes demonstrates inadequacy of the white-rot/brown-rot paradigm for wood decay fungi.</title>
        <authorList>
            <person name="Riley R."/>
            <person name="Salamov A.A."/>
            <person name="Brown D.W."/>
            <person name="Nagy L.G."/>
            <person name="Floudas D."/>
            <person name="Held B.W."/>
            <person name="Levasseur A."/>
            <person name="Lombard V."/>
            <person name="Morin E."/>
            <person name="Otillar R."/>
            <person name="Lindquist E.A."/>
            <person name="Sun H."/>
            <person name="LaButti K.M."/>
            <person name="Schmutz J."/>
            <person name="Jabbour D."/>
            <person name="Luo H."/>
            <person name="Baker S.E."/>
            <person name="Pisabarro A.G."/>
            <person name="Walton J.D."/>
            <person name="Blanchette R.A."/>
            <person name="Henrissat B."/>
            <person name="Martin F."/>
            <person name="Cullen D."/>
            <person name="Hibbett D.S."/>
            <person name="Grigoriev I.V."/>
        </authorList>
    </citation>
    <scope>NUCLEOTIDE SEQUENCE [LARGE SCALE GENOMIC DNA]</scope>
    <source>
        <strain evidence="2">CBS 339.88</strain>
    </source>
</reference>
<gene>
    <name evidence="1" type="ORF">GALMADRAFT_242425</name>
</gene>